<dbReference type="EMBL" id="CAEKKB010000001">
    <property type="protein sequence ID" value="CAB4297310.1"/>
    <property type="molecule type" value="Genomic_DNA"/>
</dbReference>
<organism evidence="2 3">
    <name type="scientific">Prunus armeniaca</name>
    <name type="common">Apricot</name>
    <name type="synonym">Armeniaca vulgaris</name>
    <dbReference type="NCBI Taxonomy" id="36596"/>
    <lineage>
        <taxon>Eukaryota</taxon>
        <taxon>Viridiplantae</taxon>
        <taxon>Streptophyta</taxon>
        <taxon>Embryophyta</taxon>
        <taxon>Tracheophyta</taxon>
        <taxon>Spermatophyta</taxon>
        <taxon>Magnoliopsida</taxon>
        <taxon>eudicotyledons</taxon>
        <taxon>Gunneridae</taxon>
        <taxon>Pentapetalae</taxon>
        <taxon>rosids</taxon>
        <taxon>fabids</taxon>
        <taxon>Rosales</taxon>
        <taxon>Rosaceae</taxon>
        <taxon>Amygdaloideae</taxon>
        <taxon>Amygdaleae</taxon>
        <taxon>Prunus</taxon>
    </lineage>
</organism>
<evidence type="ECO:0000313" key="3">
    <source>
        <dbReference type="Proteomes" id="UP000507245"/>
    </source>
</evidence>
<evidence type="ECO:0000256" key="1">
    <source>
        <dbReference type="SAM" id="SignalP"/>
    </source>
</evidence>
<name>A0A6J5W6T3_PRUAR</name>
<dbReference type="AlphaFoldDB" id="A0A6J5W6T3"/>
<dbReference type="Proteomes" id="UP000507245">
    <property type="component" value="Unassembled WGS sequence"/>
</dbReference>
<evidence type="ECO:0000313" key="2">
    <source>
        <dbReference type="EMBL" id="CAB4297310.1"/>
    </source>
</evidence>
<sequence>MAFTILNFLLLFWILVGVTKRELLEEGQLKRREGQAQCSRLLGFIHISLSPHSLSLSRALSSSDFEF</sequence>
<proteinExistence type="predicted"/>
<gene>
    <name evidence="2" type="ORF">ORAREDHAP_LOCUS9211</name>
</gene>
<reference evidence="3" key="1">
    <citation type="journal article" date="2020" name="Genome Biol.">
        <title>Gamete binning: chromosome-level and haplotype-resolved genome assembly enabled by high-throughput single-cell sequencing of gamete genomes.</title>
        <authorList>
            <person name="Campoy J.A."/>
            <person name="Sun H."/>
            <person name="Goel M."/>
            <person name="Jiao W.-B."/>
            <person name="Folz-Donahue K."/>
            <person name="Wang N."/>
            <person name="Rubio M."/>
            <person name="Liu C."/>
            <person name="Kukat C."/>
            <person name="Ruiz D."/>
            <person name="Huettel B."/>
            <person name="Schneeberger K."/>
        </authorList>
    </citation>
    <scope>NUCLEOTIDE SEQUENCE [LARGE SCALE GENOMIC DNA]</scope>
    <source>
        <strain evidence="3">cv. Rojo Pasion</strain>
    </source>
</reference>
<feature type="signal peptide" evidence="1">
    <location>
        <begin position="1"/>
        <end position="20"/>
    </location>
</feature>
<accession>A0A6J5W6T3</accession>
<keyword evidence="1" id="KW-0732">Signal</keyword>
<keyword evidence="3" id="KW-1185">Reference proteome</keyword>
<protein>
    <submittedName>
        <fullName evidence="2">Uncharacterized protein</fullName>
    </submittedName>
</protein>
<feature type="chain" id="PRO_5026688140" evidence="1">
    <location>
        <begin position="21"/>
        <end position="67"/>
    </location>
</feature>